<name>A0A0F7SA51_9BASI</name>
<dbReference type="EMBL" id="CCFA01004208">
    <property type="protein sequence ID" value="CDW99146.1"/>
    <property type="molecule type" value="Genomic_DNA"/>
</dbReference>
<proteinExistence type="predicted"/>
<dbReference type="Proteomes" id="UP000242770">
    <property type="component" value="Unassembled WGS sequence"/>
</dbReference>
<feature type="chain" id="PRO_5015039155" evidence="1">
    <location>
        <begin position="25"/>
        <end position="138"/>
    </location>
</feature>
<keyword evidence="4" id="KW-1185">Reference proteome</keyword>
<accession>A0A0F7SA51</accession>
<organism evidence="3 4">
    <name type="scientific">Sporisorium scitamineum</name>
    <dbReference type="NCBI Taxonomy" id="49012"/>
    <lineage>
        <taxon>Eukaryota</taxon>
        <taxon>Fungi</taxon>
        <taxon>Dikarya</taxon>
        <taxon>Basidiomycota</taxon>
        <taxon>Ustilaginomycotina</taxon>
        <taxon>Ustilaginomycetes</taxon>
        <taxon>Ustilaginales</taxon>
        <taxon>Ustilaginaceae</taxon>
        <taxon>Sporisorium</taxon>
    </lineage>
</organism>
<keyword evidence="1" id="KW-0732">Signal</keyword>
<gene>
    <name evidence="3" type="primary">SSCI70430.1</name>
    <name evidence="2" type="ORF">SPSC_04677</name>
</gene>
<sequence>MRTSTFLMSIIVLVAIMCKNVVNGAIAEGGWMTYCQDKTKAPEGALFACFRSNDGGIHYNGRDLTSSVIYSNPSKANEIAVVLQGHGASAKFWTNDHTVQVYVKDGSSVNYSIKPRQGEGRVNSSVYSSSDADVVIGK</sequence>
<feature type="signal peptide" evidence="1">
    <location>
        <begin position="1"/>
        <end position="24"/>
    </location>
</feature>
<dbReference type="EMBL" id="LK056681">
    <property type="protein sequence ID" value="CDU24844.1"/>
    <property type="molecule type" value="Genomic_DNA"/>
</dbReference>
<evidence type="ECO:0000313" key="4">
    <source>
        <dbReference type="Proteomes" id="UP000242770"/>
    </source>
</evidence>
<evidence type="ECO:0000313" key="3">
    <source>
        <dbReference type="EMBL" id="CDW99146.1"/>
    </source>
</evidence>
<protein>
    <submittedName>
        <fullName evidence="3">Uncharacterized protein</fullName>
    </submittedName>
</protein>
<reference evidence="3" key="1">
    <citation type="submission" date="2014-06" db="EMBL/GenBank/DDBJ databases">
        <authorList>
            <person name="Berkman J.Paul."/>
        </authorList>
    </citation>
    <scope>NUCLEOTIDE SEQUENCE [LARGE SCALE GENOMIC DNA]</scope>
</reference>
<reference evidence="4" key="3">
    <citation type="submission" date="2014-06" db="EMBL/GenBank/DDBJ databases">
        <authorList>
            <person name="Berkman P.J."/>
        </authorList>
    </citation>
    <scope>NUCLEOTIDE SEQUENCE [LARGE SCALE GENOMIC DNA]</scope>
</reference>
<reference evidence="2" key="2">
    <citation type="submission" date="2014-06" db="EMBL/GenBank/DDBJ databases">
        <authorList>
            <person name="Ju J."/>
            <person name="Zhang J."/>
        </authorList>
    </citation>
    <scope>NUCLEOTIDE SEQUENCE</scope>
    <source>
        <strain evidence="2">SscI8</strain>
    </source>
</reference>
<evidence type="ECO:0000256" key="1">
    <source>
        <dbReference type="SAM" id="SignalP"/>
    </source>
</evidence>
<dbReference type="AlphaFoldDB" id="A0A0F7SA51"/>
<evidence type="ECO:0000313" key="2">
    <source>
        <dbReference type="EMBL" id="CDU24844.1"/>
    </source>
</evidence>